<dbReference type="InterPro" id="IPR000120">
    <property type="entry name" value="Amidase"/>
</dbReference>
<dbReference type="PROSITE" id="PS00571">
    <property type="entry name" value="AMIDASES"/>
    <property type="match status" value="1"/>
</dbReference>
<dbReference type="InterPro" id="IPR023631">
    <property type="entry name" value="Amidase_dom"/>
</dbReference>
<dbReference type="Pfam" id="PF01425">
    <property type="entry name" value="Amidase"/>
    <property type="match status" value="1"/>
</dbReference>
<dbReference type="InterPro" id="IPR036928">
    <property type="entry name" value="AS_sf"/>
</dbReference>
<proteinExistence type="inferred from homology"/>
<dbReference type="Proteomes" id="UP001597458">
    <property type="component" value="Unassembled WGS sequence"/>
</dbReference>
<evidence type="ECO:0000313" key="3">
    <source>
        <dbReference type="EMBL" id="MFD2615732.1"/>
    </source>
</evidence>
<comment type="similarity">
    <text evidence="1">Belongs to the amidase family.</text>
</comment>
<comment type="caution">
    <text evidence="3">The sequence shown here is derived from an EMBL/GenBank/DDBJ whole genome shotgun (WGS) entry which is preliminary data.</text>
</comment>
<dbReference type="InterPro" id="IPR020556">
    <property type="entry name" value="Amidase_CS"/>
</dbReference>
<keyword evidence="4" id="KW-1185">Reference proteome</keyword>
<dbReference type="PANTHER" id="PTHR11895:SF7">
    <property type="entry name" value="GLUTAMYL-TRNA(GLN) AMIDOTRANSFERASE SUBUNIT A, MITOCHONDRIAL"/>
    <property type="match status" value="1"/>
</dbReference>
<gene>
    <name evidence="3" type="ORF">ACFSTF_00030</name>
</gene>
<dbReference type="SUPFAM" id="SSF75304">
    <property type="entry name" value="Amidase signature (AS) enzymes"/>
    <property type="match status" value="1"/>
</dbReference>
<accession>A0ABW5PN49</accession>
<evidence type="ECO:0000313" key="4">
    <source>
        <dbReference type="Proteomes" id="UP001597458"/>
    </source>
</evidence>
<dbReference type="PANTHER" id="PTHR11895">
    <property type="entry name" value="TRANSAMIDASE"/>
    <property type="match status" value="1"/>
</dbReference>
<dbReference type="RefSeq" id="WP_181406490.1">
    <property type="nucleotide sequence ID" value="NZ_JBHUMR010000001.1"/>
</dbReference>
<dbReference type="EMBL" id="JBHUMR010000001">
    <property type="protein sequence ID" value="MFD2615732.1"/>
    <property type="molecule type" value="Genomic_DNA"/>
</dbReference>
<dbReference type="Gene3D" id="3.90.1300.10">
    <property type="entry name" value="Amidase signature (AS) domain"/>
    <property type="match status" value="1"/>
</dbReference>
<organism evidence="3 4">
    <name type="scientific">Terrilactibacillus laevilacticus</name>
    <dbReference type="NCBI Taxonomy" id="1380157"/>
    <lineage>
        <taxon>Bacteria</taxon>
        <taxon>Bacillati</taxon>
        <taxon>Bacillota</taxon>
        <taxon>Bacilli</taxon>
        <taxon>Bacillales</taxon>
        <taxon>Bacillaceae</taxon>
        <taxon>Terrilactibacillus</taxon>
    </lineage>
</organism>
<protein>
    <submittedName>
        <fullName evidence="3">Amidase</fullName>
    </submittedName>
</protein>
<sequence length="467" mass="50997">MSNLFYSDIQTVAKKIKNKEISPVELVSSQLKRIEHIDSKINAFITVLKEVALGQAEIAEKEIMSGNYKGPLHGVPIAIKDIFETKGLRSTSGSKVFASWLPNKDAEVVKYLNHSGAIIVGKTNLSEFALGSTTENYHYGNTHNPWNLNKIPGGSSGGSAAATASGMCFGALGTDTGGSIRLPSAICGVVGFKPTFNLVNRTGCFPLSSSLDHVGPITRTVSDSEIWMETLLGEKKAKDLNIGEWNDSVIGIRLAVCRDYFFDDLDPSVEKLMDETIGKLKTIGIEVVEINIDGLTKAIEAQKTILGAEAIAVHKPILDKEKEMYGPETAYRLENYKNITAVEYLDSQRIRAEFISEVLSKTAHFDGLITPTNSITPYDINSNPIENGTANIFNLGKTPLFNLLGFPTLSIPCGFTDEKMPVGFQLVGKPYSDGQILGLGKTIETLFDWQNKLVSNEQQLVKEEKLL</sequence>
<evidence type="ECO:0000256" key="1">
    <source>
        <dbReference type="ARBA" id="ARBA00009199"/>
    </source>
</evidence>
<reference evidence="4" key="1">
    <citation type="journal article" date="2019" name="Int. J. Syst. Evol. Microbiol.">
        <title>The Global Catalogue of Microorganisms (GCM) 10K type strain sequencing project: providing services to taxonomists for standard genome sequencing and annotation.</title>
        <authorList>
            <consortium name="The Broad Institute Genomics Platform"/>
            <consortium name="The Broad Institute Genome Sequencing Center for Infectious Disease"/>
            <person name="Wu L."/>
            <person name="Ma J."/>
        </authorList>
    </citation>
    <scope>NUCLEOTIDE SEQUENCE [LARGE SCALE GENOMIC DNA]</scope>
    <source>
        <strain evidence="4">TISTR 2241</strain>
    </source>
</reference>
<name>A0ABW5PN49_9BACI</name>
<evidence type="ECO:0000259" key="2">
    <source>
        <dbReference type="Pfam" id="PF01425"/>
    </source>
</evidence>
<feature type="domain" description="Amidase" evidence="2">
    <location>
        <begin position="25"/>
        <end position="437"/>
    </location>
</feature>